<keyword evidence="5 10" id="KW-1133">Transmembrane helix</keyword>
<dbReference type="InterPro" id="IPR003660">
    <property type="entry name" value="HAMP_dom"/>
</dbReference>
<keyword evidence="8" id="KW-0807">Transducer</keyword>
<evidence type="ECO:0000256" key="10">
    <source>
        <dbReference type="SAM" id="Phobius"/>
    </source>
</evidence>
<dbReference type="GO" id="GO:0006935">
    <property type="term" value="P:chemotaxis"/>
    <property type="evidence" value="ECO:0007669"/>
    <property type="project" value="UniProtKB-KW"/>
</dbReference>
<evidence type="ECO:0000256" key="6">
    <source>
        <dbReference type="ARBA" id="ARBA00023136"/>
    </source>
</evidence>
<evidence type="ECO:0000256" key="2">
    <source>
        <dbReference type="ARBA" id="ARBA00022475"/>
    </source>
</evidence>
<feature type="compositionally biased region" description="Polar residues" evidence="9">
    <location>
        <begin position="450"/>
        <end position="459"/>
    </location>
</feature>
<evidence type="ECO:0000313" key="13">
    <source>
        <dbReference type="EMBL" id="RXJ64679.1"/>
    </source>
</evidence>
<dbReference type="PANTHER" id="PTHR43531">
    <property type="entry name" value="PROTEIN ICFG"/>
    <property type="match status" value="1"/>
</dbReference>
<keyword evidence="2" id="KW-1003">Cell membrane</keyword>
<dbReference type="PROSITE" id="PS50111">
    <property type="entry name" value="CHEMOTAXIS_TRANSDUC_2"/>
    <property type="match status" value="1"/>
</dbReference>
<dbReference type="PANTHER" id="PTHR43531:SF11">
    <property type="entry name" value="METHYL-ACCEPTING CHEMOTAXIS PROTEIN 3"/>
    <property type="match status" value="1"/>
</dbReference>
<keyword evidence="4 10" id="KW-0812">Transmembrane</keyword>
<feature type="domain" description="Methyl-accepting transducer" evidence="11">
    <location>
        <begin position="394"/>
        <end position="623"/>
    </location>
</feature>
<name>A0A4Q0Y703_9BACT</name>
<evidence type="ECO:0000313" key="14">
    <source>
        <dbReference type="Proteomes" id="UP000290191"/>
    </source>
</evidence>
<dbReference type="SMART" id="SM01049">
    <property type="entry name" value="Cache_2"/>
    <property type="match status" value="1"/>
</dbReference>
<keyword evidence="14" id="KW-1185">Reference proteome</keyword>
<keyword evidence="3" id="KW-0145">Chemotaxis</keyword>
<feature type="compositionally biased region" description="Basic and acidic residues" evidence="9">
    <location>
        <begin position="460"/>
        <end position="469"/>
    </location>
</feature>
<dbReference type="Gene3D" id="3.30.450.20">
    <property type="entry name" value="PAS domain"/>
    <property type="match status" value="2"/>
</dbReference>
<dbReference type="InterPro" id="IPR051310">
    <property type="entry name" value="MCP_chemotaxis"/>
</dbReference>
<dbReference type="SUPFAM" id="SSF58104">
    <property type="entry name" value="Methyl-accepting chemotaxis protein (MCP) signaling domain"/>
    <property type="match status" value="1"/>
</dbReference>
<dbReference type="STRING" id="877500.GCA_000935065_02403"/>
<evidence type="ECO:0000256" key="4">
    <source>
        <dbReference type="ARBA" id="ARBA00022692"/>
    </source>
</evidence>
<dbReference type="InterPro" id="IPR004010">
    <property type="entry name" value="Double_Cache_2"/>
</dbReference>
<dbReference type="Pfam" id="PF00015">
    <property type="entry name" value="MCPsignal"/>
    <property type="match status" value="1"/>
</dbReference>
<comment type="subcellular location">
    <subcellularLocation>
        <location evidence="1">Cell membrane</location>
        <topology evidence="1">Multi-pass membrane protein</topology>
    </subcellularLocation>
</comment>
<dbReference type="EMBL" id="PDKO01000001">
    <property type="protein sequence ID" value="RXJ64679.1"/>
    <property type="molecule type" value="Genomic_DNA"/>
</dbReference>
<accession>A0A4Q0Y703</accession>
<reference evidence="13 14" key="1">
    <citation type="submission" date="2017-10" db="EMBL/GenBank/DDBJ databases">
        <title>Genomics of the genus Arcobacter.</title>
        <authorList>
            <person name="Perez-Cataluna A."/>
            <person name="Figueras M.J."/>
        </authorList>
    </citation>
    <scope>NUCLEOTIDE SEQUENCE [LARGE SCALE GENOMIC DNA]</scope>
    <source>
        <strain evidence="13 14">DSM 24636</strain>
    </source>
</reference>
<evidence type="ECO:0000256" key="7">
    <source>
        <dbReference type="ARBA" id="ARBA00029447"/>
    </source>
</evidence>
<dbReference type="CDD" id="cd11386">
    <property type="entry name" value="MCP_signal"/>
    <property type="match status" value="1"/>
</dbReference>
<dbReference type="Proteomes" id="UP000290191">
    <property type="component" value="Unassembled WGS sequence"/>
</dbReference>
<evidence type="ECO:0000259" key="12">
    <source>
        <dbReference type="PROSITE" id="PS50885"/>
    </source>
</evidence>
<evidence type="ECO:0000256" key="1">
    <source>
        <dbReference type="ARBA" id="ARBA00004651"/>
    </source>
</evidence>
<dbReference type="PROSITE" id="PS50885">
    <property type="entry name" value="HAMP"/>
    <property type="match status" value="1"/>
</dbReference>
<comment type="similarity">
    <text evidence="7">Belongs to the methyl-accepting chemotaxis (MCP) protein family.</text>
</comment>
<feature type="transmembrane region" description="Helical" evidence="10">
    <location>
        <begin position="206"/>
        <end position="232"/>
    </location>
</feature>
<feature type="domain" description="HAMP" evidence="12">
    <location>
        <begin position="297"/>
        <end position="344"/>
    </location>
</feature>
<proteinExistence type="inferred from homology"/>
<dbReference type="SMART" id="SM00283">
    <property type="entry name" value="MA"/>
    <property type="match status" value="1"/>
</dbReference>
<comment type="caution">
    <text evidence="13">The sequence shown here is derived from an EMBL/GenBank/DDBJ whole genome shotgun (WGS) entry which is preliminary data.</text>
</comment>
<evidence type="ECO:0000256" key="3">
    <source>
        <dbReference type="ARBA" id="ARBA00022500"/>
    </source>
</evidence>
<evidence type="ECO:0000256" key="5">
    <source>
        <dbReference type="ARBA" id="ARBA00022989"/>
    </source>
</evidence>
<dbReference type="AlphaFoldDB" id="A0A4Q0Y703"/>
<organism evidence="13 14">
    <name type="scientific">Halarcobacter anaerophilus</name>
    <dbReference type="NCBI Taxonomy" id="877500"/>
    <lineage>
        <taxon>Bacteria</taxon>
        <taxon>Pseudomonadati</taxon>
        <taxon>Campylobacterota</taxon>
        <taxon>Epsilonproteobacteria</taxon>
        <taxon>Campylobacterales</taxon>
        <taxon>Arcobacteraceae</taxon>
        <taxon>Halarcobacter</taxon>
    </lineage>
</organism>
<protein>
    <submittedName>
        <fullName evidence="13">Chemotaxis protein</fullName>
    </submittedName>
</protein>
<keyword evidence="6 10" id="KW-0472">Membrane</keyword>
<dbReference type="InterPro" id="IPR033480">
    <property type="entry name" value="sCache_2"/>
</dbReference>
<dbReference type="GO" id="GO:0007165">
    <property type="term" value="P:signal transduction"/>
    <property type="evidence" value="ECO:0007669"/>
    <property type="project" value="UniProtKB-KW"/>
</dbReference>
<dbReference type="InterPro" id="IPR004089">
    <property type="entry name" value="MCPsignal_dom"/>
</dbReference>
<gene>
    <name evidence="13" type="ORF">CRV06_01595</name>
</gene>
<dbReference type="Pfam" id="PF08269">
    <property type="entry name" value="dCache_2"/>
    <property type="match status" value="1"/>
</dbReference>
<sequence length="644" mass="71892">MIMHPIKKELSGKIFKNTPKTPFVQLGIEELRKSNKDVGFIEYSFYNPSTKKDVFKTSIVKVFKPFNWIIGTGAYIDNISEKMKKEALNAVSKMKYGENGYFWINDSNHVVLAHGIKDSLVGKNLYNLKDKKGNYLYRDIVKTANAKKEGGIVKYYWTIPGREGDFQKFSYVKKFEPWDLIIGTGAYVTDVEDAIKEMQKRTQENVVEIIITNIIMILVLLVIISFALIFFMKKVLFNPLMNFQTGLLNFFKYINKEQKEIEPLNIEANDEIGKMAILINENIDNSKKIIEQDNELIHEVKEIVNHVGQGYLDKKISGSTNNESLEELKSLLNNMLENLQALVGTNINALTDVLEKYANRDFTERLQANHGKIGNSIINMHKMITKILQDNQEDGLLLKNKSEELTSSVRTLSENATSQAASLEETAASIEEITGNIRQTSEKAQQMLKISSDTQSSANKGKELASKTAKSMDEINDTVMNINEAITVIDQIAFQTNILSLNAAVEAATAGEAGKGFAVVAQEVRNLAARSAEAAKEIKDLVENATVKANEGKQIGSSMIEGFNELDAKITQTSNLIDDVTNAASEQNTGMTQISDAVNQLDRFTQENAAVADKTNTIAQETNQVSLDIVENVNMNNFEGKVNK</sequence>
<dbReference type="OrthoDB" id="5348717at2"/>
<feature type="region of interest" description="Disordered" evidence="9">
    <location>
        <begin position="450"/>
        <end position="469"/>
    </location>
</feature>
<evidence type="ECO:0000256" key="9">
    <source>
        <dbReference type="SAM" id="MobiDB-lite"/>
    </source>
</evidence>
<evidence type="ECO:0000256" key="8">
    <source>
        <dbReference type="PROSITE-ProRule" id="PRU00284"/>
    </source>
</evidence>
<dbReference type="GO" id="GO:0004888">
    <property type="term" value="F:transmembrane signaling receptor activity"/>
    <property type="evidence" value="ECO:0007669"/>
    <property type="project" value="TreeGrafter"/>
</dbReference>
<evidence type="ECO:0000259" key="11">
    <source>
        <dbReference type="PROSITE" id="PS50111"/>
    </source>
</evidence>
<dbReference type="Gene3D" id="1.10.287.950">
    <property type="entry name" value="Methyl-accepting chemotaxis protein"/>
    <property type="match status" value="1"/>
</dbReference>
<dbReference type="GO" id="GO:0005886">
    <property type="term" value="C:plasma membrane"/>
    <property type="evidence" value="ECO:0007669"/>
    <property type="project" value="UniProtKB-SubCell"/>
</dbReference>